<dbReference type="STRING" id="418459.H6QNZ8"/>
<dbReference type="GeneID" id="13542517"/>
<feature type="region of interest" description="Disordered" evidence="1">
    <location>
        <begin position="300"/>
        <end position="368"/>
    </location>
</feature>
<feature type="compositionally biased region" description="Pro residues" evidence="1">
    <location>
        <begin position="300"/>
        <end position="315"/>
    </location>
</feature>
<sequence length="368" mass="40851">MSGSIFDSCPQSSPRRYRQQTTSPIDKTRQDKMPLNAASGSTCSIRLRVDGTEARIGCQEYKHQTAINPTNRAIQEVVTIESQQASPFEILIDIKPTTYSAIIHPLAPRAPHQSLVAEDYICNIYLDGIIVACHRRPRSTAADPSRISRVFSHDYSRIRALQFAAVNLVDPDDYNGTTHDQQAGSIRNPSDKICEDETVIKSLGTIRIDVVRATLAYLPRVPVRNQPPTQTTNQMKFSERSKKARLATTAGLAQGSLATSAPPVMEWHVRTQDPNPFLQFIFNYKPRMILEAEGTIPAPPLAVAPPPPQRAPDPAPVELVELETDPSENKNQKPKKGNKRRVKVEDEDSKELKISTKKSKVIDLTGSD</sequence>
<dbReference type="HOGENOM" id="CLU_056789_0_0_1"/>
<dbReference type="PANTHER" id="PTHR36223">
    <property type="entry name" value="BETA-LACTAMASE-TYPE TRANSPEPTIDASE FOLD DOMAIN CONTAINING PROTEIN"/>
    <property type="match status" value="1"/>
</dbReference>
<reference evidence="4" key="1">
    <citation type="journal article" date="2011" name="Proc. Natl. Acad. Sci. U.S.A.">
        <title>Obligate biotrophy features unraveled by the genomic analysis of rust fungi.</title>
        <authorList>
            <person name="Duplessis S."/>
            <person name="Cuomo C.A."/>
            <person name="Lin Y.-C."/>
            <person name="Aerts A."/>
            <person name="Tisserant E."/>
            <person name="Veneault-Fourrey C."/>
            <person name="Joly D.L."/>
            <person name="Hacquard S."/>
            <person name="Amselem J."/>
            <person name="Cantarel B.L."/>
            <person name="Chiu R."/>
            <person name="Coutinho P.M."/>
            <person name="Feau N."/>
            <person name="Field M."/>
            <person name="Frey P."/>
            <person name="Gelhaye E."/>
            <person name="Goldberg J."/>
            <person name="Grabherr M.G."/>
            <person name="Kodira C.D."/>
            <person name="Kohler A."/>
            <person name="Kuees U."/>
            <person name="Lindquist E.A."/>
            <person name="Lucas S.M."/>
            <person name="Mago R."/>
            <person name="Mauceli E."/>
            <person name="Morin E."/>
            <person name="Murat C."/>
            <person name="Pangilinan J.L."/>
            <person name="Park R."/>
            <person name="Pearson M."/>
            <person name="Quesneville H."/>
            <person name="Rouhier N."/>
            <person name="Sakthikumar S."/>
            <person name="Salamov A.A."/>
            <person name="Schmutz J."/>
            <person name="Selles B."/>
            <person name="Shapiro H."/>
            <person name="Tanguay P."/>
            <person name="Tuskan G.A."/>
            <person name="Henrissat B."/>
            <person name="Van de Peer Y."/>
            <person name="Rouze P."/>
            <person name="Ellis J.G."/>
            <person name="Dodds P.N."/>
            <person name="Schein J.E."/>
            <person name="Zhong S."/>
            <person name="Hamelin R.C."/>
            <person name="Grigoriev I.V."/>
            <person name="Szabo L.J."/>
            <person name="Martin F."/>
        </authorList>
    </citation>
    <scope>NUCLEOTIDE SEQUENCE [LARGE SCALE GENOMIC DNA]</scope>
    <source>
        <strain evidence="4">CRL 75-36-700-3 / race SCCL</strain>
    </source>
</reference>
<dbReference type="InParanoid" id="H6QNZ8"/>
<accession>H6QNZ8</accession>
<protein>
    <recommendedName>
        <fullName evidence="2">DUF7918 domain-containing protein</fullName>
    </recommendedName>
</protein>
<feature type="domain" description="DUF7918" evidence="2">
    <location>
        <begin position="190"/>
        <end position="297"/>
    </location>
</feature>
<dbReference type="RefSeq" id="XP_003890774.1">
    <property type="nucleotide sequence ID" value="XM_003890725.1"/>
</dbReference>
<evidence type="ECO:0000313" key="4">
    <source>
        <dbReference type="Proteomes" id="UP000008783"/>
    </source>
</evidence>
<evidence type="ECO:0000256" key="1">
    <source>
        <dbReference type="SAM" id="MobiDB-lite"/>
    </source>
</evidence>
<organism evidence="3 4">
    <name type="scientific">Puccinia graminis f. sp. tritici (strain CRL 75-36-700-3 / race SCCL)</name>
    <name type="common">Black stem rust fungus</name>
    <dbReference type="NCBI Taxonomy" id="418459"/>
    <lineage>
        <taxon>Eukaryota</taxon>
        <taxon>Fungi</taxon>
        <taxon>Dikarya</taxon>
        <taxon>Basidiomycota</taxon>
        <taxon>Pucciniomycotina</taxon>
        <taxon>Pucciniomycetes</taxon>
        <taxon>Pucciniales</taxon>
        <taxon>Pucciniaceae</taxon>
        <taxon>Puccinia</taxon>
    </lineage>
</organism>
<dbReference type="OrthoDB" id="3364132at2759"/>
<feature type="compositionally biased region" description="Polar residues" evidence="1">
    <location>
        <begin position="1"/>
        <end position="25"/>
    </location>
</feature>
<dbReference type="KEGG" id="pgr:PGTG_20582"/>
<evidence type="ECO:0000259" key="2">
    <source>
        <dbReference type="Pfam" id="PF25534"/>
    </source>
</evidence>
<dbReference type="VEuPathDB" id="FungiDB:PGTG_20582"/>
<dbReference type="InterPro" id="IPR057678">
    <property type="entry name" value="DUF7918"/>
</dbReference>
<dbReference type="PANTHER" id="PTHR36223:SF5">
    <property type="entry name" value="BETA-LACTAMASE-TYPE TRANSPEPTIDASE FOLD DOMAIN CONTAINING PROTEIN"/>
    <property type="match status" value="1"/>
</dbReference>
<dbReference type="Proteomes" id="UP000008783">
    <property type="component" value="Unassembled WGS sequence"/>
</dbReference>
<gene>
    <name evidence="3" type="ORF">PGTG_20582</name>
</gene>
<evidence type="ECO:0000313" key="3">
    <source>
        <dbReference type="EMBL" id="EHS62457.1"/>
    </source>
</evidence>
<proteinExistence type="predicted"/>
<dbReference type="AlphaFoldDB" id="H6QNZ8"/>
<keyword evidence="4" id="KW-1185">Reference proteome</keyword>
<name>H6QNZ8_PUCGT</name>
<dbReference type="Pfam" id="PF25534">
    <property type="entry name" value="DUF7918"/>
    <property type="match status" value="1"/>
</dbReference>
<feature type="region of interest" description="Disordered" evidence="1">
    <location>
        <begin position="1"/>
        <end position="36"/>
    </location>
</feature>
<dbReference type="EMBL" id="DS178262">
    <property type="protein sequence ID" value="EHS62457.1"/>
    <property type="molecule type" value="Genomic_DNA"/>
</dbReference>
<feature type="compositionally biased region" description="Basic residues" evidence="1">
    <location>
        <begin position="332"/>
        <end position="342"/>
    </location>
</feature>